<evidence type="ECO:0000313" key="4">
    <source>
        <dbReference type="EMBL" id="EMZ34685.1"/>
    </source>
</evidence>
<dbReference type="GO" id="GO:0003676">
    <property type="term" value="F:nucleic acid binding"/>
    <property type="evidence" value="ECO:0007669"/>
    <property type="project" value="InterPro"/>
</dbReference>
<dbReference type="Proteomes" id="UP000012589">
    <property type="component" value="Unassembled WGS sequence"/>
</dbReference>
<dbReference type="GO" id="GO:0016818">
    <property type="term" value="F:hydrolase activity, acting on acid anhydrides, in phosphorus-containing anhydrides"/>
    <property type="evidence" value="ECO:0007669"/>
    <property type="project" value="InterPro"/>
</dbReference>
<proteinExistence type="predicted"/>
<keyword evidence="1" id="KW-0479">Metal-binding</keyword>
<evidence type="ECO:0000256" key="2">
    <source>
        <dbReference type="ARBA" id="ARBA00022801"/>
    </source>
</evidence>
<dbReference type="EMBL" id="AQFT01000033">
    <property type="protein sequence ID" value="EMZ34685.1"/>
    <property type="molecule type" value="Genomic_DNA"/>
</dbReference>
<protein>
    <recommendedName>
        <fullName evidence="3">HIRAN domain-containing protein</fullName>
    </recommendedName>
</protein>
<dbReference type="GO" id="GO:0008270">
    <property type="term" value="F:zinc ion binding"/>
    <property type="evidence" value="ECO:0007669"/>
    <property type="project" value="InterPro"/>
</dbReference>
<evidence type="ECO:0000256" key="1">
    <source>
        <dbReference type="ARBA" id="ARBA00022723"/>
    </source>
</evidence>
<dbReference type="eggNOG" id="ENOG5033KMC">
    <property type="taxonomic scope" value="Bacteria"/>
</dbReference>
<keyword evidence="2" id="KW-0378">Hydrolase</keyword>
<accession>N2B8I5</accession>
<feature type="domain" description="HIRAN" evidence="3">
    <location>
        <begin position="44"/>
        <end position="117"/>
    </location>
</feature>
<reference evidence="4 5" key="1">
    <citation type="journal article" date="2014" name="Genome Announc.">
        <title>Draft genome sequences of the altered schaedler flora, a defined bacterial community from gnotobiotic mice.</title>
        <authorList>
            <person name="Wannemuehler M.J."/>
            <person name="Overstreet A.M."/>
            <person name="Ward D.V."/>
            <person name="Phillips G.J."/>
        </authorList>
    </citation>
    <scope>NUCLEOTIDE SEQUENCE [LARGE SCALE GENOMIC DNA]</scope>
    <source>
        <strain evidence="4 5">ASF492</strain>
    </source>
</reference>
<evidence type="ECO:0000313" key="5">
    <source>
        <dbReference type="Proteomes" id="UP000012589"/>
    </source>
</evidence>
<organism evidence="4 5">
    <name type="scientific">Eubacterium plexicaudatum ASF492</name>
    <dbReference type="NCBI Taxonomy" id="1235802"/>
    <lineage>
        <taxon>Bacteria</taxon>
        <taxon>Bacillati</taxon>
        <taxon>Bacillota</taxon>
        <taxon>Clostridia</taxon>
        <taxon>Eubacteriales</taxon>
        <taxon>Eubacteriaceae</taxon>
        <taxon>Eubacterium</taxon>
    </lineage>
</organism>
<dbReference type="InterPro" id="IPR014905">
    <property type="entry name" value="HIRAN"/>
</dbReference>
<sequence length="143" mass="15834">MKDINTVRKAVATMANQLHKLGYSLSQAFKTAWKRVKNSMKCRVTGVTYENRQQLLQFIASRKHEELTVYLRRDRANTFDKDAVAVVVGISNVGYAHLGYLPKGLSQSLAKVIDKGIGLQADVKVIGGYGYKETFGALVNIAV</sequence>
<name>N2B8I5_9FIRM</name>
<dbReference type="Pfam" id="PF08797">
    <property type="entry name" value="HIRAN"/>
    <property type="match status" value="1"/>
</dbReference>
<dbReference type="PATRIC" id="fig|1235802.3.peg.1144"/>
<dbReference type="HOGENOM" id="CLU_150558_0_0_9"/>
<dbReference type="AlphaFoldDB" id="N2B8I5"/>
<gene>
    <name evidence="4" type="ORF">C823_01066</name>
</gene>
<dbReference type="Gene3D" id="3.30.70.2330">
    <property type="match status" value="1"/>
</dbReference>
<evidence type="ECO:0000259" key="3">
    <source>
        <dbReference type="Pfam" id="PF08797"/>
    </source>
</evidence>
<dbReference type="OrthoDB" id="2043022at2"/>
<keyword evidence="5" id="KW-1185">Reference proteome</keyword>
<dbReference type="STRING" id="1235802.C823_01066"/>
<comment type="caution">
    <text evidence="4">The sequence shown here is derived from an EMBL/GenBank/DDBJ whole genome shotgun (WGS) entry which is preliminary data.</text>
</comment>